<accession>A0ABV4UJK7</accession>
<name>A0ABV4UJK7_9MICC</name>
<comment type="caution">
    <text evidence="1">The sequence shown here is derived from an EMBL/GenBank/DDBJ whole genome shotgun (WGS) entry which is preliminary data.</text>
</comment>
<protein>
    <submittedName>
        <fullName evidence="1">Uncharacterized protein</fullName>
    </submittedName>
</protein>
<evidence type="ECO:0000313" key="2">
    <source>
        <dbReference type="Proteomes" id="UP001575652"/>
    </source>
</evidence>
<dbReference type="RefSeq" id="WP_373970904.1">
    <property type="nucleotide sequence ID" value="NZ_JBHDLJ010000002.1"/>
</dbReference>
<evidence type="ECO:0000313" key="1">
    <source>
        <dbReference type="EMBL" id="MFB0833744.1"/>
    </source>
</evidence>
<reference evidence="1 2" key="1">
    <citation type="submission" date="2024-09" db="EMBL/GenBank/DDBJ databases">
        <authorList>
            <person name="Salinas-Garcia M.A."/>
            <person name="Prieme A."/>
        </authorList>
    </citation>
    <scope>NUCLEOTIDE SEQUENCE [LARGE SCALE GENOMIC DNA]</scope>
    <source>
        <strain evidence="1 2">DSM 21081</strain>
    </source>
</reference>
<dbReference type="EMBL" id="JBHDLJ010000002">
    <property type="protein sequence ID" value="MFB0833744.1"/>
    <property type="molecule type" value="Genomic_DNA"/>
</dbReference>
<gene>
    <name evidence="1" type="ORF">ACETWP_04015</name>
</gene>
<keyword evidence="2" id="KW-1185">Reference proteome</keyword>
<sequence length="141" mass="15225">MEAIELPETAGSIVEERGTPAIGVGFMATLVPTKWDPRTRSFNGLVWCKPAGIDETGVWPVSPKKLRGGKVLHVGPAPKPTGKRPLRRLGTVALLDGIVYTYCPMWLLNGTPEHAMWLYAAKGVAANDVERHGTELVPGMP</sequence>
<proteinExistence type="predicted"/>
<dbReference type="Proteomes" id="UP001575652">
    <property type="component" value="Unassembled WGS sequence"/>
</dbReference>
<organism evidence="1 2">
    <name type="scientific">Arthrobacter halodurans</name>
    <dbReference type="NCBI Taxonomy" id="516699"/>
    <lineage>
        <taxon>Bacteria</taxon>
        <taxon>Bacillati</taxon>
        <taxon>Actinomycetota</taxon>
        <taxon>Actinomycetes</taxon>
        <taxon>Micrococcales</taxon>
        <taxon>Micrococcaceae</taxon>
        <taxon>Arthrobacter</taxon>
    </lineage>
</organism>